<feature type="transmembrane region" description="Helical" evidence="7">
    <location>
        <begin position="29"/>
        <end position="48"/>
    </location>
</feature>
<accession>A0A0E4GC45</accession>
<dbReference type="NCBIfam" id="NF038037">
    <property type="entry name" value="cytob_DsrM"/>
    <property type="match status" value="1"/>
</dbReference>
<dbReference type="EMBL" id="CGIH01000027">
    <property type="protein sequence ID" value="CFX70879.1"/>
    <property type="molecule type" value="Genomic_DNA"/>
</dbReference>
<evidence type="ECO:0000256" key="6">
    <source>
        <dbReference type="ARBA" id="ARBA00023136"/>
    </source>
</evidence>
<comment type="subcellular location">
    <subcellularLocation>
        <location evidence="1">Cell membrane</location>
        <topology evidence="1">Multi-pass membrane protein</topology>
    </subcellularLocation>
</comment>
<feature type="transmembrane region" description="Helical" evidence="7">
    <location>
        <begin position="123"/>
        <end position="143"/>
    </location>
</feature>
<dbReference type="InterPro" id="IPR023234">
    <property type="entry name" value="NarG-like_domain"/>
</dbReference>
<sequence>MKVWFSLLAVIILALTAWVGVEILHLNTLFGIIIPYTAIAVFIGGFIIRVVRWGKSPVPFCITTTCGQQQSLPWIKQNKIENPTNTWGVIWRMVLEVTLFRSLFRNTKTEKIEDKLVFGSAQWLWFGSLVFHWSMLIILLRHLRFFLNPVPGLIIGLESLDSFLQIGVPLLYITDVLLVAALTYLFLRRVMIPNIKYISQIADYFPVLLLLGIAASGILGRYVYGVDVAAVKELTMSLVSFKPTTSTTIGTIFYIHIFLVSSLAVYFPCSKLMHAGGIFLSPTRNLANNSRIERYINPWNYEVEKHHYSEYEDEFRDKMRKVGLPLEKE</sequence>
<keyword evidence="6 7" id="KW-0472">Membrane</keyword>
<keyword evidence="3 7" id="KW-0812">Transmembrane</keyword>
<proteinExistence type="predicted"/>
<feature type="domain" description="NarG-like" evidence="8">
    <location>
        <begin position="120"/>
        <end position="275"/>
    </location>
</feature>
<dbReference type="AlphaFoldDB" id="A0A0E4GC45"/>
<evidence type="ECO:0000256" key="3">
    <source>
        <dbReference type="ARBA" id="ARBA00022692"/>
    </source>
</evidence>
<gene>
    <name evidence="9" type="ORF">1695</name>
</gene>
<dbReference type="GO" id="GO:0016491">
    <property type="term" value="F:oxidoreductase activity"/>
    <property type="evidence" value="ECO:0007669"/>
    <property type="project" value="UniProtKB-KW"/>
</dbReference>
<organism evidence="9 10">
    <name type="scientific">Syntrophomonas zehnderi OL-4</name>
    <dbReference type="NCBI Taxonomy" id="690567"/>
    <lineage>
        <taxon>Bacteria</taxon>
        <taxon>Bacillati</taxon>
        <taxon>Bacillota</taxon>
        <taxon>Clostridia</taxon>
        <taxon>Eubacteriales</taxon>
        <taxon>Syntrophomonadaceae</taxon>
        <taxon>Syntrophomonas</taxon>
    </lineage>
</organism>
<evidence type="ECO:0000256" key="5">
    <source>
        <dbReference type="ARBA" id="ARBA00023002"/>
    </source>
</evidence>
<evidence type="ECO:0000313" key="9">
    <source>
        <dbReference type="EMBL" id="CFX70879.1"/>
    </source>
</evidence>
<evidence type="ECO:0000256" key="1">
    <source>
        <dbReference type="ARBA" id="ARBA00004651"/>
    </source>
</evidence>
<evidence type="ECO:0000259" key="8">
    <source>
        <dbReference type="Pfam" id="PF02665"/>
    </source>
</evidence>
<keyword evidence="5" id="KW-0560">Oxidoreductase</keyword>
<reference evidence="9 10" key="1">
    <citation type="submission" date="2015-03" db="EMBL/GenBank/DDBJ databases">
        <authorList>
            <person name="Murphy D."/>
        </authorList>
    </citation>
    <scope>NUCLEOTIDE SEQUENCE [LARGE SCALE GENOMIC DNA]</scope>
    <source>
        <strain evidence="9 10">OL-4</strain>
    </source>
</reference>
<keyword evidence="10" id="KW-1185">Reference proteome</keyword>
<feature type="transmembrane region" description="Helical" evidence="7">
    <location>
        <begin position="244"/>
        <end position="267"/>
    </location>
</feature>
<dbReference type="InterPro" id="IPR047660">
    <property type="entry name" value="DsrM"/>
</dbReference>
<dbReference type="Gene3D" id="1.20.950.20">
    <property type="entry name" value="Transmembrane di-heme cytochromes, Chain C"/>
    <property type="match status" value="1"/>
</dbReference>
<dbReference type="GO" id="GO:0005886">
    <property type="term" value="C:plasma membrane"/>
    <property type="evidence" value="ECO:0007669"/>
    <property type="project" value="UniProtKB-SubCell"/>
</dbReference>
<dbReference type="OrthoDB" id="9769404at2"/>
<feature type="transmembrane region" description="Helical" evidence="7">
    <location>
        <begin position="163"/>
        <end position="187"/>
    </location>
</feature>
<dbReference type="InterPro" id="IPR036197">
    <property type="entry name" value="NarG-like_sf"/>
</dbReference>
<name>A0A0E4GC45_9FIRM</name>
<feature type="transmembrane region" description="Helical" evidence="7">
    <location>
        <begin position="207"/>
        <end position="224"/>
    </location>
</feature>
<keyword evidence="4 7" id="KW-1133">Transmembrane helix</keyword>
<dbReference type="Proteomes" id="UP000045545">
    <property type="component" value="Unassembled WGS sequence"/>
</dbReference>
<evidence type="ECO:0000256" key="4">
    <source>
        <dbReference type="ARBA" id="ARBA00022989"/>
    </source>
</evidence>
<dbReference type="SUPFAM" id="SSF103501">
    <property type="entry name" value="Respiratory nitrate reductase 1 gamma chain"/>
    <property type="match status" value="1"/>
</dbReference>
<protein>
    <submittedName>
        <fullName evidence="9">Nitrate reductase, gamma subunit</fullName>
    </submittedName>
</protein>
<evidence type="ECO:0000256" key="7">
    <source>
        <dbReference type="SAM" id="Phobius"/>
    </source>
</evidence>
<dbReference type="STRING" id="690567.1695"/>
<keyword evidence="2" id="KW-1003">Cell membrane</keyword>
<dbReference type="Pfam" id="PF02665">
    <property type="entry name" value="Nitrate_red_gam"/>
    <property type="match status" value="1"/>
</dbReference>
<dbReference type="RefSeq" id="WP_046497578.1">
    <property type="nucleotide sequence ID" value="NZ_CGIH01000027.1"/>
</dbReference>
<evidence type="ECO:0000313" key="10">
    <source>
        <dbReference type="Proteomes" id="UP000045545"/>
    </source>
</evidence>
<evidence type="ECO:0000256" key="2">
    <source>
        <dbReference type="ARBA" id="ARBA00022475"/>
    </source>
</evidence>